<reference evidence="2 3" key="1">
    <citation type="journal article" date="2019" name="Emerg. Microbes Infect.">
        <title>Comprehensive subspecies identification of 175 nontuberculous mycobacteria species based on 7547 genomic profiles.</title>
        <authorList>
            <person name="Matsumoto Y."/>
            <person name="Kinjo T."/>
            <person name="Motooka D."/>
            <person name="Nabeya D."/>
            <person name="Jung N."/>
            <person name="Uechi K."/>
            <person name="Horii T."/>
            <person name="Iida T."/>
            <person name="Fujita J."/>
            <person name="Nakamura S."/>
        </authorList>
    </citation>
    <scope>NUCLEOTIDE SEQUENCE [LARGE SCALE GENOMIC DNA]</scope>
    <source>
        <strain evidence="2 3">JCM 6377</strain>
    </source>
</reference>
<evidence type="ECO:0000313" key="3">
    <source>
        <dbReference type="Proteomes" id="UP000465302"/>
    </source>
</evidence>
<organism evidence="2 3">
    <name type="scientific">Mycolicibacterium agri</name>
    <name type="common">Mycobacterium agri</name>
    <dbReference type="NCBI Taxonomy" id="36811"/>
    <lineage>
        <taxon>Bacteria</taxon>
        <taxon>Bacillati</taxon>
        <taxon>Actinomycetota</taxon>
        <taxon>Actinomycetes</taxon>
        <taxon>Mycobacteriales</taxon>
        <taxon>Mycobacteriaceae</taxon>
        <taxon>Mycolicibacterium</taxon>
    </lineage>
</organism>
<accession>A0A7I9W3B8</accession>
<comment type="caution">
    <text evidence="2">The sequence shown here is derived from an EMBL/GenBank/DDBJ whole genome shotgun (WGS) entry which is preliminary data.</text>
</comment>
<feature type="region of interest" description="Disordered" evidence="1">
    <location>
        <begin position="1"/>
        <end position="21"/>
    </location>
</feature>
<evidence type="ECO:0000256" key="1">
    <source>
        <dbReference type="SAM" id="MobiDB-lite"/>
    </source>
</evidence>
<proteinExistence type="predicted"/>
<dbReference type="Pfam" id="PF01527">
    <property type="entry name" value="HTH_Tnp_1"/>
    <property type="match status" value="1"/>
</dbReference>
<evidence type="ECO:0000313" key="2">
    <source>
        <dbReference type="EMBL" id="GFG52191.1"/>
    </source>
</evidence>
<dbReference type="GO" id="GO:0006313">
    <property type="term" value="P:DNA transposition"/>
    <property type="evidence" value="ECO:0007669"/>
    <property type="project" value="InterPro"/>
</dbReference>
<dbReference type="InterPro" id="IPR009057">
    <property type="entry name" value="Homeodomain-like_sf"/>
</dbReference>
<dbReference type="EMBL" id="BLKS01000001">
    <property type="protein sequence ID" value="GFG52191.1"/>
    <property type="molecule type" value="Genomic_DNA"/>
</dbReference>
<dbReference type="InterPro" id="IPR002514">
    <property type="entry name" value="Transposase_8"/>
</dbReference>
<dbReference type="GO" id="GO:0004803">
    <property type="term" value="F:transposase activity"/>
    <property type="evidence" value="ECO:0007669"/>
    <property type="project" value="InterPro"/>
</dbReference>
<name>A0A7I9W3B8_MYCAG</name>
<dbReference type="GO" id="GO:0003677">
    <property type="term" value="F:DNA binding"/>
    <property type="evidence" value="ECO:0007669"/>
    <property type="project" value="InterPro"/>
</dbReference>
<protein>
    <recommendedName>
        <fullName evidence="4">IS3 family transposase</fullName>
    </recommendedName>
</protein>
<dbReference type="Proteomes" id="UP000465302">
    <property type="component" value="Unassembled WGS sequence"/>
</dbReference>
<dbReference type="SUPFAM" id="SSF46689">
    <property type="entry name" value="Homeodomain-like"/>
    <property type="match status" value="1"/>
</dbReference>
<gene>
    <name evidence="2" type="ORF">MAGR_36320</name>
</gene>
<dbReference type="AlphaFoldDB" id="A0A7I9W3B8"/>
<sequence>MPKEQSPGKPTTRRYSSEEKAAAVRMVRTLRKELGTEQGTVARVARQLGYGVESVRSWVRQADIDDGHTRV</sequence>
<dbReference type="Gene3D" id="1.10.10.10">
    <property type="entry name" value="Winged helix-like DNA-binding domain superfamily/Winged helix DNA-binding domain"/>
    <property type="match status" value="1"/>
</dbReference>
<dbReference type="InterPro" id="IPR036388">
    <property type="entry name" value="WH-like_DNA-bd_sf"/>
</dbReference>
<evidence type="ECO:0008006" key="4">
    <source>
        <dbReference type="Google" id="ProtNLM"/>
    </source>
</evidence>